<feature type="chain" id="PRO_5040208835" description="Armadillo-like helical domain-containing protein 4" evidence="3">
    <location>
        <begin position="22"/>
        <end position="634"/>
    </location>
</feature>
<feature type="region of interest" description="Disordered" evidence="1">
    <location>
        <begin position="604"/>
        <end position="634"/>
    </location>
</feature>
<keyword evidence="2" id="KW-0812">Transmembrane</keyword>
<gene>
    <name evidence="4" type="ORF">SKAU_G00191700</name>
</gene>
<evidence type="ECO:0000256" key="2">
    <source>
        <dbReference type="SAM" id="Phobius"/>
    </source>
</evidence>
<feature type="compositionally biased region" description="Basic and acidic residues" evidence="1">
    <location>
        <begin position="40"/>
        <end position="49"/>
    </location>
</feature>
<evidence type="ECO:0000256" key="1">
    <source>
        <dbReference type="SAM" id="MobiDB-lite"/>
    </source>
</evidence>
<reference evidence="4" key="1">
    <citation type="journal article" date="2023" name="Science">
        <title>Genome structures resolve the early diversification of teleost fishes.</title>
        <authorList>
            <person name="Parey E."/>
            <person name="Louis A."/>
            <person name="Montfort J."/>
            <person name="Bouchez O."/>
            <person name="Roques C."/>
            <person name="Iampietro C."/>
            <person name="Lluch J."/>
            <person name="Castinel A."/>
            <person name="Donnadieu C."/>
            <person name="Desvignes T."/>
            <person name="Floi Bucao C."/>
            <person name="Jouanno E."/>
            <person name="Wen M."/>
            <person name="Mejri S."/>
            <person name="Dirks R."/>
            <person name="Jansen H."/>
            <person name="Henkel C."/>
            <person name="Chen W.J."/>
            <person name="Zahm M."/>
            <person name="Cabau C."/>
            <person name="Klopp C."/>
            <person name="Thompson A.W."/>
            <person name="Robinson-Rechavi M."/>
            <person name="Braasch I."/>
            <person name="Lecointre G."/>
            <person name="Bobe J."/>
            <person name="Postlethwait J.H."/>
            <person name="Berthelot C."/>
            <person name="Roest Crollius H."/>
            <person name="Guiguen Y."/>
        </authorList>
    </citation>
    <scope>NUCLEOTIDE SEQUENCE</scope>
    <source>
        <strain evidence="4">WJC10195</strain>
    </source>
</reference>
<keyword evidence="3" id="KW-0732">Signal</keyword>
<dbReference type="Proteomes" id="UP001152622">
    <property type="component" value="Chromosome 6"/>
</dbReference>
<feature type="compositionally biased region" description="Basic and acidic residues" evidence="1">
    <location>
        <begin position="439"/>
        <end position="448"/>
    </location>
</feature>
<evidence type="ECO:0000313" key="4">
    <source>
        <dbReference type="EMBL" id="KAJ8356376.1"/>
    </source>
</evidence>
<feature type="compositionally biased region" description="Basic residues" evidence="1">
    <location>
        <begin position="604"/>
        <end position="614"/>
    </location>
</feature>
<keyword evidence="2" id="KW-0472">Membrane</keyword>
<feature type="region of interest" description="Disordered" evidence="1">
    <location>
        <begin position="29"/>
        <end position="310"/>
    </location>
</feature>
<feature type="compositionally biased region" description="Polar residues" evidence="1">
    <location>
        <begin position="364"/>
        <end position="373"/>
    </location>
</feature>
<feature type="region of interest" description="Disordered" evidence="1">
    <location>
        <begin position="500"/>
        <end position="546"/>
    </location>
</feature>
<dbReference type="InterPro" id="IPR031524">
    <property type="entry name" value="ARMH4"/>
</dbReference>
<dbReference type="AlphaFoldDB" id="A0A9Q1FDU9"/>
<dbReference type="PANTHER" id="PTHR21585">
    <property type="entry name" value="FULL-LENGTH CDNA CLONE CS0DC025YL05 OF NEUROBLASTOMA"/>
    <property type="match status" value="1"/>
</dbReference>
<comment type="caution">
    <text evidence="4">The sequence shown here is derived from an EMBL/GenBank/DDBJ whole genome shotgun (WGS) entry which is preliminary data.</text>
</comment>
<keyword evidence="2" id="KW-1133">Transmembrane helix</keyword>
<dbReference type="PANTHER" id="PTHR21585:SF0">
    <property type="entry name" value="ARMADILLO-LIKE HELICAL DOMAIN-CONTAINING PROTEIN 4"/>
    <property type="match status" value="1"/>
</dbReference>
<feature type="transmembrane region" description="Helical" evidence="2">
    <location>
        <begin position="574"/>
        <end position="595"/>
    </location>
</feature>
<feature type="region of interest" description="Disordered" evidence="1">
    <location>
        <begin position="422"/>
        <end position="459"/>
    </location>
</feature>
<accession>A0A9Q1FDU9</accession>
<sequence length="634" mass="67367">MIGYATVKTLLLVGAGLLANAVLEKMVGEDPAPGRSADVGLKRSPERGPHLGSLSWEEEPGGGFPAESQPGITEQTVSGSLLAEGKASEIISVDSEMQKASGPEGATPGTKAADRAVTPRSKAADHAARNPLPASTAPSGPETSGREARLSSAEEAGLREVSGIEDGQQEAYSAKTPFLRPPALPTQTQAAETAESGPFLTGTLSPESLEPKLTAGDVQTPIPAALEARSPMTTNPYPERATTADGLPHPSSSGELREPAPSQSLESAQGVFDIASISGASHQNGVLEKESRPLFADPEPGPSPFSGRVRMSARPLDHTVSEDMALGLDREGPLFPEHLPLLFDPLDDVDPEAMATMPPGGSLMQMQPSSGMQSEEELVDVTTADVDHSLSDESLPAPSDSLSLLWQMSGSEIPDAVSTPVFLSLTAPPSGPPPKHRGRDSEGEREGVNSEYGTTDAATESHAIFTNAPPTSGTGQTLLTTVAKTTGLYLPKLKSGLEELEYEEEHDEDEEDEDTDDSEEEESQEEEMEAPVPPPTPPAYSHVPRPPLWVQRNHGLVRSWVEKIRDEAGYVSGMLAPVGIGIVGALFILGILYSIRAVHRKRRNNIKQQRRKQRQMTSRQDQAMLLADSSEDEL</sequence>
<feature type="region of interest" description="Disordered" evidence="1">
    <location>
        <begin position="350"/>
        <end position="378"/>
    </location>
</feature>
<evidence type="ECO:0008006" key="6">
    <source>
        <dbReference type="Google" id="ProtNLM"/>
    </source>
</evidence>
<protein>
    <recommendedName>
        <fullName evidence="6">Armadillo-like helical domain-containing protein 4</fullName>
    </recommendedName>
</protein>
<proteinExistence type="predicted"/>
<organism evidence="4 5">
    <name type="scientific">Synaphobranchus kaupii</name>
    <name type="common">Kaup's arrowtooth eel</name>
    <dbReference type="NCBI Taxonomy" id="118154"/>
    <lineage>
        <taxon>Eukaryota</taxon>
        <taxon>Metazoa</taxon>
        <taxon>Chordata</taxon>
        <taxon>Craniata</taxon>
        <taxon>Vertebrata</taxon>
        <taxon>Euteleostomi</taxon>
        <taxon>Actinopterygii</taxon>
        <taxon>Neopterygii</taxon>
        <taxon>Teleostei</taxon>
        <taxon>Anguilliformes</taxon>
        <taxon>Synaphobranchidae</taxon>
        <taxon>Synaphobranchus</taxon>
    </lineage>
</organism>
<dbReference type="OrthoDB" id="9904542at2759"/>
<evidence type="ECO:0000256" key="3">
    <source>
        <dbReference type="SAM" id="SignalP"/>
    </source>
</evidence>
<feature type="signal peptide" evidence="3">
    <location>
        <begin position="1"/>
        <end position="21"/>
    </location>
</feature>
<keyword evidence="5" id="KW-1185">Reference proteome</keyword>
<evidence type="ECO:0000313" key="5">
    <source>
        <dbReference type="Proteomes" id="UP001152622"/>
    </source>
</evidence>
<feature type="compositionally biased region" description="Acidic residues" evidence="1">
    <location>
        <begin position="500"/>
        <end position="529"/>
    </location>
</feature>
<feature type="compositionally biased region" description="Polar residues" evidence="1">
    <location>
        <begin position="70"/>
        <end position="79"/>
    </location>
</feature>
<name>A0A9Q1FDU9_SYNKA</name>
<dbReference type="EMBL" id="JAINUF010000006">
    <property type="protein sequence ID" value="KAJ8356376.1"/>
    <property type="molecule type" value="Genomic_DNA"/>
</dbReference>